<dbReference type="InParanoid" id="A7AM11"/>
<dbReference type="InterPro" id="IPR006387">
    <property type="entry name" value="CPW_WPC_dom"/>
</dbReference>
<feature type="domain" description="CPW-WPC" evidence="1">
    <location>
        <begin position="34"/>
        <end position="100"/>
    </location>
</feature>
<reference evidence="2 3" key="1">
    <citation type="journal article" date="2007" name="PLoS Pathog.">
        <title>Genome sequence of Babesia bovis and comparative analysis of apicomplexan hemoprotozoa.</title>
        <authorList>
            <person name="Brayton K.A."/>
            <person name="Lau A.O.T."/>
            <person name="Herndon D.R."/>
            <person name="Hannick L."/>
            <person name="Kappmeyer L.S."/>
            <person name="Berens S.J."/>
            <person name="Bidwell S.L."/>
            <person name="Brown W.C."/>
            <person name="Crabtree J."/>
            <person name="Fadrosh D."/>
            <person name="Feldblum T."/>
            <person name="Forberger H.A."/>
            <person name="Haas B.J."/>
            <person name="Howell J.M."/>
            <person name="Khouri H."/>
            <person name="Koo H."/>
            <person name="Mann D.J."/>
            <person name="Norimine J."/>
            <person name="Paulsen I.T."/>
            <person name="Radune D."/>
            <person name="Ren Q."/>
            <person name="Smith R.K. Jr."/>
            <person name="Suarez C.E."/>
            <person name="White O."/>
            <person name="Wortman J.R."/>
            <person name="Knowles D.P. Jr."/>
            <person name="McElwain T.F."/>
            <person name="Nene V.M."/>
        </authorList>
    </citation>
    <scope>NUCLEOTIDE SEQUENCE [LARGE SCALE GENOMIC DNA]</scope>
    <source>
        <strain evidence="2">T2Bo</strain>
    </source>
</reference>
<dbReference type="eggNOG" id="ENOG502TNC7">
    <property type="taxonomic scope" value="Eukaryota"/>
</dbReference>
<keyword evidence="3" id="KW-1185">Reference proteome</keyword>
<accession>A7AM11</accession>
<dbReference type="EMBL" id="AAXT01000001">
    <property type="protein sequence ID" value="EDO07595.1"/>
    <property type="molecule type" value="Genomic_DNA"/>
</dbReference>
<dbReference type="FunCoup" id="A7AM11">
    <property type="interactions" value="8"/>
</dbReference>
<dbReference type="SMART" id="SM01099">
    <property type="entry name" value="CPW_WPC"/>
    <property type="match status" value="4"/>
</dbReference>
<dbReference type="AlphaFoldDB" id="A7AM11"/>
<feature type="domain" description="CPW-WPC" evidence="1">
    <location>
        <begin position="242"/>
        <end position="302"/>
    </location>
</feature>
<gene>
    <name evidence="2" type="ORF">BBOV_III000280</name>
</gene>
<comment type="caution">
    <text evidence="2">The sequence shown here is derived from an EMBL/GenBank/DDBJ whole genome shotgun (WGS) entry which is preliminary data.</text>
</comment>
<dbReference type="VEuPathDB" id="PiroplasmaDB:BBOV_III000280"/>
<evidence type="ECO:0000313" key="3">
    <source>
        <dbReference type="Proteomes" id="UP000002173"/>
    </source>
</evidence>
<name>A7AM11_BABBO</name>
<dbReference type="NCBIfam" id="TIGR01492">
    <property type="entry name" value="CPW_WPC"/>
    <property type="match status" value="2"/>
</dbReference>
<sequence>MSDFTVERKMLFMSDCKVQWPCKSLIDKVDVQYCKDTERNFLQPCPENFLRHKTESGYVCVPDFSGYVGPCRSVVDFTKFSKESKMLWAQTCGTTWPCMTICPKVFDKCPMDWTMAPDGACDAPASYNGPCEKRIRFTYYTQEMKRKRLMECEIPFECTSECEKDYSQCPVLWKTEADGFCVAPMGTFNCNDILVQLLSEAGKGPVTGSTTALDLRLLDAESRKLYESKCSNVEFPCLEREEDINWSLQCPRGWTISKDDLNSCVPPVVNEDDVCKSPMVFTTEEEKRAFASMCDINWSGTAPESKTVTAAVEHHIDGPINGM</sequence>
<dbReference type="OMA" id="YTLPCPK"/>
<proteinExistence type="predicted"/>
<evidence type="ECO:0000313" key="2">
    <source>
        <dbReference type="EMBL" id="EDO07595.1"/>
    </source>
</evidence>
<dbReference type="Pfam" id="PF09717">
    <property type="entry name" value="CPW_WPC"/>
    <property type="match status" value="3"/>
</dbReference>
<organism evidence="2 3">
    <name type="scientific">Babesia bovis</name>
    <dbReference type="NCBI Taxonomy" id="5865"/>
    <lineage>
        <taxon>Eukaryota</taxon>
        <taxon>Sar</taxon>
        <taxon>Alveolata</taxon>
        <taxon>Apicomplexa</taxon>
        <taxon>Aconoidasida</taxon>
        <taxon>Piroplasmida</taxon>
        <taxon>Babesiidae</taxon>
        <taxon>Babesia</taxon>
    </lineage>
</organism>
<feature type="domain" description="CPW-WPC" evidence="1">
    <location>
        <begin position="162"/>
        <end position="239"/>
    </location>
</feature>
<evidence type="ECO:0000259" key="1">
    <source>
        <dbReference type="SMART" id="SM01099"/>
    </source>
</evidence>
<feature type="domain" description="CPW-WPC" evidence="1">
    <location>
        <begin position="102"/>
        <end position="160"/>
    </location>
</feature>
<protein>
    <submittedName>
        <fullName evidence="2">Plasmodium falciparum CPW-WPC domain containing protein</fullName>
    </submittedName>
</protein>
<dbReference type="Proteomes" id="UP000002173">
    <property type="component" value="Chromosome 3"/>
</dbReference>